<organism evidence="1 2">
    <name type="scientific">Pleurodeles waltl</name>
    <name type="common">Iberian ribbed newt</name>
    <dbReference type="NCBI Taxonomy" id="8319"/>
    <lineage>
        <taxon>Eukaryota</taxon>
        <taxon>Metazoa</taxon>
        <taxon>Chordata</taxon>
        <taxon>Craniata</taxon>
        <taxon>Vertebrata</taxon>
        <taxon>Euteleostomi</taxon>
        <taxon>Amphibia</taxon>
        <taxon>Batrachia</taxon>
        <taxon>Caudata</taxon>
        <taxon>Salamandroidea</taxon>
        <taxon>Salamandridae</taxon>
        <taxon>Pleurodelinae</taxon>
        <taxon>Pleurodeles</taxon>
    </lineage>
</organism>
<proteinExistence type="predicted"/>
<name>A0AAV7S8J2_PLEWA</name>
<sequence length="162" mass="16835">MEVNSMTTYSKESVKIAAVQDGFVNGSDLAAVDGVAVNSVSVDSGVAIDGVVIDSAAVEDVDVNRVDDDSVDIDGAGLDIPDVADFFSDVHDSNEEERKISIGGSVLEAFADCFFIWSIVHGKEGLELILMGVIVIEEYGDDDIIKGDAGEGDSVAGNMAAS</sequence>
<gene>
    <name evidence="1" type="ORF">NDU88_001758</name>
</gene>
<accession>A0AAV7S8J2</accession>
<dbReference type="Proteomes" id="UP001066276">
    <property type="component" value="Chromosome 4_2"/>
</dbReference>
<dbReference type="EMBL" id="JANPWB010000008">
    <property type="protein sequence ID" value="KAJ1161271.1"/>
    <property type="molecule type" value="Genomic_DNA"/>
</dbReference>
<comment type="caution">
    <text evidence="1">The sequence shown here is derived from an EMBL/GenBank/DDBJ whole genome shotgun (WGS) entry which is preliminary data.</text>
</comment>
<evidence type="ECO:0000313" key="2">
    <source>
        <dbReference type="Proteomes" id="UP001066276"/>
    </source>
</evidence>
<evidence type="ECO:0000313" key="1">
    <source>
        <dbReference type="EMBL" id="KAJ1161271.1"/>
    </source>
</evidence>
<protein>
    <submittedName>
        <fullName evidence="1">Uncharacterized protein</fullName>
    </submittedName>
</protein>
<reference evidence="1" key="1">
    <citation type="journal article" date="2022" name="bioRxiv">
        <title>Sequencing and chromosome-scale assembly of the giantPleurodeles waltlgenome.</title>
        <authorList>
            <person name="Brown T."/>
            <person name="Elewa A."/>
            <person name="Iarovenko S."/>
            <person name="Subramanian E."/>
            <person name="Araus A.J."/>
            <person name="Petzold A."/>
            <person name="Susuki M."/>
            <person name="Suzuki K.-i.T."/>
            <person name="Hayashi T."/>
            <person name="Toyoda A."/>
            <person name="Oliveira C."/>
            <person name="Osipova E."/>
            <person name="Leigh N.D."/>
            <person name="Simon A."/>
            <person name="Yun M.H."/>
        </authorList>
    </citation>
    <scope>NUCLEOTIDE SEQUENCE</scope>
    <source>
        <strain evidence="1">20211129_DDA</strain>
        <tissue evidence="1">Liver</tissue>
    </source>
</reference>
<dbReference type="AlphaFoldDB" id="A0AAV7S8J2"/>
<keyword evidence="2" id="KW-1185">Reference proteome</keyword>